<evidence type="ECO:0000259" key="1">
    <source>
        <dbReference type="Pfam" id="PF14534"/>
    </source>
</evidence>
<dbReference type="InterPro" id="IPR011944">
    <property type="entry name" value="Steroid_delta5-4_isomerase"/>
</dbReference>
<accession>A0ABW3EU34</accession>
<evidence type="ECO:0000313" key="2">
    <source>
        <dbReference type="EMBL" id="MFD0903015.1"/>
    </source>
</evidence>
<dbReference type="Pfam" id="PF14534">
    <property type="entry name" value="DUF4440"/>
    <property type="match status" value="1"/>
</dbReference>
<gene>
    <name evidence="2" type="ORF">ACFQ11_21655</name>
</gene>
<dbReference type="RefSeq" id="WP_378301380.1">
    <property type="nucleotide sequence ID" value="NZ_JBHTJA010000046.1"/>
</dbReference>
<dbReference type="EMBL" id="JBHTJA010000046">
    <property type="protein sequence ID" value="MFD0903015.1"/>
    <property type="molecule type" value="Genomic_DNA"/>
</dbReference>
<comment type="caution">
    <text evidence="2">The sequence shown here is derived from an EMBL/GenBank/DDBJ whole genome shotgun (WGS) entry which is preliminary data.</text>
</comment>
<sequence>MSVHTEVAGLLEGLARAWNAGDAAAYAAAFTEDADYISFDGRRTRGRDAIESSHRWLFEGPLKGSTMGGAESEVRPLTDGAALVISVGGTAVADGPRRPSIATLTAVHTPDGWRFASFQNTRVTA</sequence>
<dbReference type="SUPFAM" id="SSF54427">
    <property type="entry name" value="NTF2-like"/>
    <property type="match status" value="1"/>
</dbReference>
<feature type="domain" description="DUF4440" evidence="1">
    <location>
        <begin position="9"/>
        <end position="114"/>
    </location>
</feature>
<reference evidence="3" key="1">
    <citation type="journal article" date="2019" name="Int. J. Syst. Evol. Microbiol.">
        <title>The Global Catalogue of Microorganisms (GCM) 10K type strain sequencing project: providing services to taxonomists for standard genome sequencing and annotation.</title>
        <authorList>
            <consortium name="The Broad Institute Genomics Platform"/>
            <consortium name="The Broad Institute Genome Sequencing Center for Infectious Disease"/>
            <person name="Wu L."/>
            <person name="Ma J."/>
        </authorList>
    </citation>
    <scope>NUCLEOTIDE SEQUENCE [LARGE SCALE GENOMIC DNA]</scope>
    <source>
        <strain evidence="3">JCM 31202</strain>
    </source>
</reference>
<dbReference type="Gene3D" id="3.10.450.50">
    <property type="match status" value="1"/>
</dbReference>
<proteinExistence type="predicted"/>
<dbReference type="NCBIfam" id="TIGR02246">
    <property type="entry name" value="SgcJ/EcaC family oxidoreductase"/>
    <property type="match status" value="1"/>
</dbReference>
<organism evidence="2 3">
    <name type="scientific">Actinomadura sediminis</name>
    <dbReference type="NCBI Taxonomy" id="1038904"/>
    <lineage>
        <taxon>Bacteria</taxon>
        <taxon>Bacillati</taxon>
        <taxon>Actinomycetota</taxon>
        <taxon>Actinomycetes</taxon>
        <taxon>Streptosporangiales</taxon>
        <taxon>Thermomonosporaceae</taxon>
        <taxon>Actinomadura</taxon>
    </lineage>
</organism>
<dbReference type="InterPro" id="IPR027843">
    <property type="entry name" value="DUF4440"/>
</dbReference>
<protein>
    <submittedName>
        <fullName evidence="2">SgcJ/EcaC family oxidoreductase</fullName>
    </submittedName>
</protein>
<dbReference type="Proteomes" id="UP001596972">
    <property type="component" value="Unassembled WGS sequence"/>
</dbReference>
<dbReference type="InterPro" id="IPR032710">
    <property type="entry name" value="NTF2-like_dom_sf"/>
</dbReference>
<keyword evidence="3" id="KW-1185">Reference proteome</keyword>
<evidence type="ECO:0000313" key="3">
    <source>
        <dbReference type="Proteomes" id="UP001596972"/>
    </source>
</evidence>
<name>A0ABW3EU34_9ACTN</name>